<dbReference type="SUPFAM" id="SSF53756">
    <property type="entry name" value="UDP-Glycosyltransferase/glycogen phosphorylase"/>
    <property type="match status" value="1"/>
</dbReference>
<evidence type="ECO:0000259" key="1">
    <source>
        <dbReference type="Pfam" id="PF04101"/>
    </source>
</evidence>
<dbReference type="Gene3D" id="3.40.50.2000">
    <property type="entry name" value="Glycogen Phosphorylase B"/>
    <property type="match status" value="1"/>
</dbReference>
<dbReference type="InterPro" id="IPR007235">
    <property type="entry name" value="Glyco_trans_28_C"/>
</dbReference>
<keyword evidence="2" id="KW-0808">Transferase</keyword>
<dbReference type="Pfam" id="PF04101">
    <property type="entry name" value="Glyco_tran_28_C"/>
    <property type="match status" value="1"/>
</dbReference>
<organism evidence="2 3">
    <name type="scientific">Subsaximicrobium wynnwilliamsii</name>
    <dbReference type="NCBI Taxonomy" id="291179"/>
    <lineage>
        <taxon>Bacteria</taxon>
        <taxon>Pseudomonadati</taxon>
        <taxon>Bacteroidota</taxon>
        <taxon>Flavobacteriia</taxon>
        <taxon>Flavobacteriales</taxon>
        <taxon>Flavobacteriaceae</taxon>
        <taxon>Subsaximicrobium</taxon>
    </lineage>
</organism>
<accession>A0A5C6ZEH1</accession>
<proteinExistence type="predicted"/>
<dbReference type="Proteomes" id="UP000321578">
    <property type="component" value="Unassembled WGS sequence"/>
</dbReference>
<dbReference type="OrthoDB" id="9803241at2"/>
<gene>
    <name evidence="2" type="ORF">ESY86_14005</name>
</gene>
<dbReference type="AlphaFoldDB" id="A0A5C6ZEH1"/>
<name>A0A5C6ZEH1_9FLAO</name>
<reference evidence="2 3" key="1">
    <citation type="submission" date="2019-08" db="EMBL/GenBank/DDBJ databases">
        <title>Genomes of Subsaximicrobium wynnwilliamsii strains.</title>
        <authorList>
            <person name="Bowman J.P."/>
        </authorList>
    </citation>
    <scope>NUCLEOTIDE SEQUENCE [LARGE SCALE GENOMIC DNA]</scope>
    <source>
        <strain evidence="2 3">2-80-2</strain>
    </source>
</reference>
<protein>
    <submittedName>
        <fullName evidence="2">Glycosyltransferase</fullName>
    </submittedName>
</protein>
<keyword evidence="3" id="KW-1185">Reference proteome</keyword>
<dbReference type="GO" id="GO:0016758">
    <property type="term" value="F:hexosyltransferase activity"/>
    <property type="evidence" value="ECO:0007669"/>
    <property type="project" value="InterPro"/>
</dbReference>
<evidence type="ECO:0000313" key="2">
    <source>
        <dbReference type="EMBL" id="TXD88208.1"/>
    </source>
</evidence>
<dbReference type="EMBL" id="VORO01000016">
    <property type="protein sequence ID" value="TXD88208.1"/>
    <property type="molecule type" value="Genomic_DNA"/>
</dbReference>
<dbReference type="PANTHER" id="PTHR21015:SF22">
    <property type="entry name" value="GLYCOSYLTRANSFERASE"/>
    <property type="match status" value="1"/>
</dbReference>
<dbReference type="PANTHER" id="PTHR21015">
    <property type="entry name" value="UDP-N-ACETYLGLUCOSAMINE--N-ACETYLMURAMYL-(PENTAPEPTIDE) PYROPHOSPHORYL-UNDECAPRENOL N-ACETYLGLUCOSAMINE TRANSFERASE 1"/>
    <property type="match status" value="1"/>
</dbReference>
<dbReference type="RefSeq" id="WP_147087217.1">
    <property type="nucleotide sequence ID" value="NZ_VORM01000015.1"/>
</dbReference>
<evidence type="ECO:0000313" key="3">
    <source>
        <dbReference type="Proteomes" id="UP000321578"/>
    </source>
</evidence>
<feature type="domain" description="Glycosyl transferase family 28 C-terminal" evidence="1">
    <location>
        <begin position="216"/>
        <end position="329"/>
    </location>
</feature>
<comment type="caution">
    <text evidence="2">The sequence shown here is derived from an EMBL/GenBank/DDBJ whole genome shotgun (WGS) entry which is preliminary data.</text>
</comment>
<sequence length="355" mass="40051">MTSTSQKRILIAPLNWGLGHATRCIPIIKALVSQGLTPIIASDGAALALLRKEFETLTCIALPSYQIRYSKNAGFFKLKMLQNTPKILRAIKKEHRLTSELVKAHQIDGIISDNRFGVYHEDIPSVFITHQLQVLSGNTTWLSTRIQHKLIKRFDACWVPDVEDSSNLSGRLGHGSTSGLNIKYVGPLSRFSKKNTDFVYDLLILLSGPEPQRTLLEEKLLKELANHEGQILLVKGKVEEAQEVSEEKNWTSYNFMTSSQLEQAINASKLVVSRSGYTSIMDLSKLDKKAFFIPTPGQFEQEYLARRMAKLGLAPFCKQSEFNVAMLVEVERYKGLSHLDCPTDFKSLFSLFERE</sequence>